<evidence type="ECO:0000313" key="5">
    <source>
        <dbReference type="Proteomes" id="UP001241472"/>
    </source>
</evidence>
<evidence type="ECO:0000259" key="3">
    <source>
        <dbReference type="Pfam" id="PF06904"/>
    </source>
</evidence>
<dbReference type="Proteomes" id="UP001241472">
    <property type="component" value="Unassembled WGS sequence"/>
</dbReference>
<feature type="domain" description="Extensin-like C-terminal" evidence="3">
    <location>
        <begin position="310"/>
        <end position="488"/>
    </location>
</feature>
<keyword evidence="5" id="KW-1185">Reference proteome</keyword>
<accession>A0ABT9Q1I4</accession>
<keyword evidence="2" id="KW-0732">Signal</keyword>
<sequence length="489" mass="52245">MAYALFWRRVTASLMITTMLTACSAEGLVPPVGVDNGTRVGAIRPMPPANMPANQTYGGTSTAGLANPMPPASVDQGQSSYGYLREPGVNGNPGSSYGGYGAQNGGIAQQPMPTANGQEQWGGPIPPQQSDPYARSSGNARVQQGRLPSIDSDEGVAAVSGGQGMSAQGADGGVNMDAELGVGGSQGVVGLAEEQQTDIAEGVGNQPVVDGIGTDSPRALGRRAGTQNMVDEPVIVPPKRSGSGQRADRGADINGEQPWQRQSTPFGTRQVGGAARTEEVAMLRTPNPMDERAPIAPPRGPEAMPASEAACRVELRRLGVEYRNAPRISDGPSCGIDYPVELTGLSGDIDVKPSVKLNCQTTLAFARWVKYELAPSSRYRYWSGVKRIVPMGGYSCRRMNNSRQKYNPMSEHSRGNAIDVGKFVLKNGKDIDVRKKGLFSFREGALLKAVRTDSCKYFNTVLGPGSNKEHWNHFHFDLRQRKSNSRYCD</sequence>
<feature type="compositionally biased region" description="Polar residues" evidence="1">
    <location>
        <begin position="257"/>
        <end position="267"/>
    </location>
</feature>
<evidence type="ECO:0000256" key="2">
    <source>
        <dbReference type="SAM" id="SignalP"/>
    </source>
</evidence>
<feature type="compositionally biased region" description="Polar residues" evidence="1">
    <location>
        <begin position="130"/>
        <end position="142"/>
    </location>
</feature>
<feature type="region of interest" description="Disordered" evidence="1">
    <location>
        <begin position="109"/>
        <end position="175"/>
    </location>
</feature>
<proteinExistence type="predicted"/>
<dbReference type="EMBL" id="JAUSRF010000029">
    <property type="protein sequence ID" value="MDP9840547.1"/>
    <property type="molecule type" value="Genomic_DNA"/>
</dbReference>
<name>A0ABT9Q1I4_9HYPH</name>
<evidence type="ECO:0000313" key="4">
    <source>
        <dbReference type="EMBL" id="MDP9840547.1"/>
    </source>
</evidence>
<feature type="chain" id="PRO_5046942680" description="Extensin-like C-terminal domain-containing protein" evidence="2">
    <location>
        <begin position="25"/>
        <end position="489"/>
    </location>
</feature>
<feature type="region of interest" description="Disordered" evidence="1">
    <location>
        <begin position="233"/>
        <end position="274"/>
    </location>
</feature>
<comment type="caution">
    <text evidence="4">The sequence shown here is derived from an EMBL/GenBank/DDBJ whole genome shotgun (WGS) entry which is preliminary data.</text>
</comment>
<dbReference type="Pfam" id="PF06904">
    <property type="entry name" value="Extensin-like_C"/>
    <property type="match status" value="1"/>
</dbReference>
<organism evidence="4 5">
    <name type="scientific">Neorhizobium huautlense</name>
    <dbReference type="NCBI Taxonomy" id="67774"/>
    <lineage>
        <taxon>Bacteria</taxon>
        <taxon>Pseudomonadati</taxon>
        <taxon>Pseudomonadota</taxon>
        <taxon>Alphaproteobacteria</taxon>
        <taxon>Hyphomicrobiales</taxon>
        <taxon>Rhizobiaceae</taxon>
        <taxon>Rhizobium/Agrobacterium group</taxon>
        <taxon>Neorhizobium</taxon>
    </lineage>
</organism>
<gene>
    <name evidence="4" type="ORF">J2T09_005334</name>
</gene>
<feature type="signal peptide" evidence="2">
    <location>
        <begin position="1"/>
        <end position="24"/>
    </location>
</feature>
<dbReference type="InterPro" id="IPR009683">
    <property type="entry name" value="Extensin-like_C"/>
</dbReference>
<dbReference type="RefSeq" id="WP_306840053.1">
    <property type="nucleotide sequence ID" value="NZ_JAUSRF010000029.1"/>
</dbReference>
<evidence type="ECO:0000256" key="1">
    <source>
        <dbReference type="SAM" id="MobiDB-lite"/>
    </source>
</evidence>
<reference evidence="4 5" key="1">
    <citation type="submission" date="2023-07" db="EMBL/GenBank/DDBJ databases">
        <title>Sorghum-associated microbial communities from plants grown in Nebraska, USA.</title>
        <authorList>
            <person name="Schachtman D."/>
        </authorList>
    </citation>
    <scope>NUCLEOTIDE SEQUENCE [LARGE SCALE GENOMIC DNA]</scope>
    <source>
        <strain evidence="4 5">DS1307</strain>
    </source>
</reference>
<protein>
    <recommendedName>
        <fullName evidence="3">Extensin-like C-terminal domain-containing protein</fullName>
    </recommendedName>
</protein>